<keyword evidence="1" id="KW-0808">Transferase</keyword>
<reference evidence="1 2" key="1">
    <citation type="journal article" date="2015" name="Stand. Genomic Sci.">
        <title>Genomic Encyclopedia of Bacterial and Archaeal Type Strains, Phase III: the genomes of soil and plant-associated and newly described type strains.</title>
        <authorList>
            <person name="Whitman W.B."/>
            <person name="Woyke T."/>
            <person name="Klenk H.P."/>
            <person name="Zhou Y."/>
            <person name="Lilburn T.G."/>
            <person name="Beck B.J."/>
            <person name="De Vos P."/>
            <person name="Vandamme P."/>
            <person name="Eisen J.A."/>
            <person name="Garrity G."/>
            <person name="Hugenholtz P."/>
            <person name="Kyrpides N.C."/>
        </authorList>
    </citation>
    <scope>NUCLEOTIDE SEQUENCE [LARGE SCALE GENOMIC DNA]</scope>
    <source>
        <strain evidence="1 2">CGMCC 1.10136</strain>
    </source>
</reference>
<dbReference type="GO" id="GO:0008410">
    <property type="term" value="F:CoA-transferase activity"/>
    <property type="evidence" value="ECO:0007669"/>
    <property type="project" value="InterPro"/>
</dbReference>
<evidence type="ECO:0000313" key="2">
    <source>
        <dbReference type="Proteomes" id="UP000316471"/>
    </source>
</evidence>
<sequence>MSSYTTNEMMSVAAARRLPDGAVCFVGIGLPSTAANLARLTHAPEAVLIYESGPIGAKPTVLPLSIGDGELAETADTVVPTSEIFRYWLQGGRIDVGFLGAAQIDRHANLNTTVIGPYDAPKTRLPGAGGAPEIAGSAKEVLIVMRQGKRAFVNQLDFVTSVGHMDGGDARARAGLPGKGPVAVITDLCIMEPDPVSRELTVVSIHPGVTREQIVEATGWPIRFAAQVGETVPPTTTELDALRALEERTAQAHGKTKGGE</sequence>
<proteinExistence type="predicted"/>
<keyword evidence="2" id="KW-1185">Reference proteome</keyword>
<dbReference type="PANTHER" id="PTHR43293:SF3">
    <property type="entry name" value="CHOLESTEROL RING-CLEAVING HYDROLASE IPDB SUBUNIT"/>
    <property type="match status" value="1"/>
</dbReference>
<dbReference type="PANTHER" id="PTHR43293">
    <property type="entry name" value="ACETATE COA-TRANSFERASE YDIF"/>
    <property type="match status" value="1"/>
</dbReference>
<dbReference type="EMBL" id="VLKP01000005">
    <property type="protein sequence ID" value="TWI11640.1"/>
    <property type="molecule type" value="Genomic_DNA"/>
</dbReference>
<comment type="caution">
    <text evidence="1">The sequence shown here is derived from an EMBL/GenBank/DDBJ whole genome shotgun (WGS) entry which is preliminary data.</text>
</comment>
<dbReference type="RefSeq" id="WP_144814066.1">
    <property type="nucleotide sequence ID" value="NZ_VLKP01000005.1"/>
</dbReference>
<organism evidence="1 2">
    <name type="scientific">Aerolutibacter ruishenii</name>
    <dbReference type="NCBI Taxonomy" id="686800"/>
    <lineage>
        <taxon>Bacteria</taxon>
        <taxon>Pseudomonadati</taxon>
        <taxon>Pseudomonadota</taxon>
        <taxon>Gammaproteobacteria</taxon>
        <taxon>Lysobacterales</taxon>
        <taxon>Lysobacteraceae</taxon>
        <taxon>Aerolutibacter</taxon>
    </lineage>
</organism>
<dbReference type="AlphaFoldDB" id="A0A562LVI5"/>
<dbReference type="InterPro" id="IPR037171">
    <property type="entry name" value="NagB/RpiA_transferase-like"/>
</dbReference>
<dbReference type="SUPFAM" id="SSF100950">
    <property type="entry name" value="NagB/RpiA/CoA transferase-like"/>
    <property type="match status" value="1"/>
</dbReference>
<dbReference type="Proteomes" id="UP000316471">
    <property type="component" value="Unassembled WGS sequence"/>
</dbReference>
<accession>A0A562LVI5</accession>
<evidence type="ECO:0000313" key="1">
    <source>
        <dbReference type="EMBL" id="TWI11640.1"/>
    </source>
</evidence>
<gene>
    <name evidence="1" type="ORF">IP93_01542</name>
</gene>
<dbReference type="Gene3D" id="3.40.1080.10">
    <property type="entry name" value="Glutaconate Coenzyme A-transferase"/>
    <property type="match status" value="1"/>
</dbReference>
<protein>
    <submittedName>
        <fullName evidence="1">Glutaconate CoA-transferase subunit B</fullName>
    </submittedName>
</protein>
<name>A0A562LVI5_9GAMM</name>
<dbReference type="SMART" id="SM00882">
    <property type="entry name" value="CoA_trans"/>
    <property type="match status" value="1"/>
</dbReference>
<dbReference type="OrthoDB" id="9813111at2"/>
<dbReference type="Pfam" id="PF01144">
    <property type="entry name" value="CoA_trans"/>
    <property type="match status" value="1"/>
</dbReference>
<dbReference type="InterPro" id="IPR004165">
    <property type="entry name" value="CoA_trans_fam_I"/>
</dbReference>